<keyword evidence="1" id="KW-0812">Transmembrane</keyword>
<name>A0A6G1CBY5_9ORYZ</name>
<reference evidence="2 3" key="1">
    <citation type="submission" date="2019-11" db="EMBL/GenBank/DDBJ databases">
        <title>Whole genome sequence of Oryza granulata.</title>
        <authorList>
            <person name="Li W."/>
        </authorList>
    </citation>
    <scope>NUCLEOTIDE SEQUENCE [LARGE SCALE GENOMIC DNA]</scope>
    <source>
        <strain evidence="3">cv. Menghai</strain>
        <tissue evidence="2">Leaf</tissue>
    </source>
</reference>
<keyword evidence="1" id="KW-0472">Membrane</keyword>
<protein>
    <submittedName>
        <fullName evidence="2">Uncharacterized protein</fullName>
    </submittedName>
</protein>
<sequence>MVAVAITETKSPRTSMARSGGLGTPVVDPPLFSGRFQLPQWCLLLYLLCVGAPSLVPCFISGFVHMHGRGNHDFFSFGDDSICALGHMVAGMALITGEMVPPYPSS</sequence>
<proteinExistence type="predicted"/>
<evidence type="ECO:0000313" key="2">
    <source>
        <dbReference type="EMBL" id="KAF0897314.1"/>
    </source>
</evidence>
<feature type="transmembrane region" description="Helical" evidence="1">
    <location>
        <begin position="43"/>
        <end position="64"/>
    </location>
</feature>
<dbReference type="EMBL" id="SPHZ02000010">
    <property type="protein sequence ID" value="KAF0897314.1"/>
    <property type="molecule type" value="Genomic_DNA"/>
</dbReference>
<dbReference type="AlphaFoldDB" id="A0A6G1CBY5"/>
<dbReference type="Proteomes" id="UP000479710">
    <property type="component" value="Unassembled WGS sequence"/>
</dbReference>
<accession>A0A6G1CBY5</accession>
<gene>
    <name evidence="2" type="ORF">E2562_035622</name>
</gene>
<organism evidence="2 3">
    <name type="scientific">Oryza meyeriana var. granulata</name>
    <dbReference type="NCBI Taxonomy" id="110450"/>
    <lineage>
        <taxon>Eukaryota</taxon>
        <taxon>Viridiplantae</taxon>
        <taxon>Streptophyta</taxon>
        <taxon>Embryophyta</taxon>
        <taxon>Tracheophyta</taxon>
        <taxon>Spermatophyta</taxon>
        <taxon>Magnoliopsida</taxon>
        <taxon>Liliopsida</taxon>
        <taxon>Poales</taxon>
        <taxon>Poaceae</taxon>
        <taxon>BOP clade</taxon>
        <taxon>Oryzoideae</taxon>
        <taxon>Oryzeae</taxon>
        <taxon>Oryzinae</taxon>
        <taxon>Oryza</taxon>
        <taxon>Oryza meyeriana</taxon>
    </lineage>
</organism>
<keyword evidence="3" id="KW-1185">Reference proteome</keyword>
<evidence type="ECO:0000256" key="1">
    <source>
        <dbReference type="SAM" id="Phobius"/>
    </source>
</evidence>
<evidence type="ECO:0000313" key="3">
    <source>
        <dbReference type="Proteomes" id="UP000479710"/>
    </source>
</evidence>
<comment type="caution">
    <text evidence="2">The sequence shown here is derived from an EMBL/GenBank/DDBJ whole genome shotgun (WGS) entry which is preliminary data.</text>
</comment>
<keyword evidence="1" id="KW-1133">Transmembrane helix</keyword>